<dbReference type="RefSeq" id="YP_009882531.1">
    <property type="nucleotide sequence ID" value="NC_049450.1"/>
</dbReference>
<reference evidence="1 2" key="1">
    <citation type="submission" date="2019-01" db="EMBL/GenBank/DDBJ databases">
        <authorList>
            <person name="Bleriot I."/>
            <person name="Guijarro P."/>
            <person name="Trastoy R."/>
            <person name="Blasco L."/>
            <person name="Fernandez-Garcia L."/>
            <person name="Ambroa A."/>
            <person name="Perez-Nadales E."/>
            <person name="Fernandez-Cuenca F."/>
            <person name="Torre-Cisneros J."/>
            <person name="Oteo J."/>
            <person name="Oliver A."/>
            <person name="Canton R."/>
            <person name="Kidd T."/>
            <person name="Navarro F."/>
            <person name="Miro E."/>
            <person name="Pascual A."/>
            <person name="Bou G."/>
            <person name="Martinez-Martinez L."/>
            <person name="Tomas M."/>
        </authorList>
    </citation>
    <scope>NUCLEOTIDE SEQUENCE [LARGE SCALE GENOMIC DNA]</scope>
</reference>
<accession>A0A482IGR0</accession>
<dbReference type="GO" id="GO:0004386">
    <property type="term" value="F:helicase activity"/>
    <property type="evidence" value="ECO:0007669"/>
    <property type="project" value="UniProtKB-KW"/>
</dbReference>
<keyword evidence="1" id="KW-0067">ATP-binding</keyword>
<proteinExistence type="predicted"/>
<dbReference type="Proteomes" id="UP000295077">
    <property type="component" value="Segment"/>
</dbReference>
<protein>
    <submittedName>
        <fullName evidence="1">DEAD/DEAH box helicase</fullName>
    </submittedName>
</protein>
<dbReference type="KEGG" id="vg:55811832"/>
<sequence>MIYVSRCIIAEPESPAPRGFVVGERPDLKARAAGIARR</sequence>
<evidence type="ECO:0000313" key="2">
    <source>
        <dbReference type="Proteomes" id="UP000295077"/>
    </source>
</evidence>
<dbReference type="GeneID" id="55811832"/>
<keyword evidence="2" id="KW-1185">Reference proteome</keyword>
<keyword evidence="1" id="KW-0547">Nucleotide-binding</keyword>
<keyword evidence="1" id="KW-0378">Hydrolase</keyword>
<organism evidence="1 2">
    <name type="scientific">Klebsiella phage ST16-OXA48phi5.4</name>
    <dbReference type="NCBI Taxonomy" id="2510483"/>
    <lineage>
        <taxon>Viruses</taxon>
        <taxon>Duplodnaviria</taxon>
        <taxon>Heunggongvirae</taxon>
        <taxon>Uroviricota</taxon>
        <taxon>Caudoviricetes</taxon>
        <taxon>Peduoviridae</taxon>
        <taxon>Reipivirus</taxon>
        <taxon>Reipivirus ST16OXA48phi54</taxon>
    </lineage>
</organism>
<dbReference type="EMBL" id="MK416015">
    <property type="protein sequence ID" value="QBP07938.1"/>
    <property type="molecule type" value="Genomic_DNA"/>
</dbReference>
<evidence type="ECO:0000313" key="1">
    <source>
        <dbReference type="EMBL" id="QBP07938.1"/>
    </source>
</evidence>
<keyword evidence="1" id="KW-0347">Helicase</keyword>
<name>A0A482IGR0_9CAUD</name>